<feature type="transmembrane region" description="Helical" evidence="10">
    <location>
        <begin position="444"/>
        <end position="462"/>
    </location>
</feature>
<evidence type="ECO:0000256" key="4">
    <source>
        <dbReference type="ARBA" id="ARBA00022692"/>
    </source>
</evidence>
<name>A0A1R2BHS6_9CILI</name>
<organism evidence="11 12">
    <name type="scientific">Stentor coeruleus</name>
    <dbReference type="NCBI Taxonomy" id="5963"/>
    <lineage>
        <taxon>Eukaryota</taxon>
        <taxon>Sar</taxon>
        <taxon>Alveolata</taxon>
        <taxon>Ciliophora</taxon>
        <taxon>Postciliodesmatophora</taxon>
        <taxon>Heterotrichea</taxon>
        <taxon>Heterotrichida</taxon>
        <taxon>Stentoridae</taxon>
        <taxon>Stentor</taxon>
    </lineage>
</organism>
<dbReference type="PANTHER" id="PTHR10408:SF8">
    <property type="entry name" value="O-ACYLTRANSFERASE"/>
    <property type="match status" value="1"/>
</dbReference>
<feature type="transmembrane region" description="Helical" evidence="10">
    <location>
        <begin position="372"/>
        <end position="393"/>
    </location>
</feature>
<dbReference type="EMBL" id="MPUH01000640">
    <property type="protein sequence ID" value="OMJ76289.1"/>
    <property type="molecule type" value="Genomic_DNA"/>
</dbReference>
<feature type="transmembrane region" description="Helical" evidence="10">
    <location>
        <begin position="468"/>
        <end position="487"/>
    </location>
</feature>
<dbReference type="Proteomes" id="UP000187209">
    <property type="component" value="Unassembled WGS sequence"/>
</dbReference>
<sequence>MAEDPQQTSEKVSNLKEKLAKVLSSLDKLQTYKSSPRLKEIEDKLALLEDQASELLQQRIAKTRYDFTIEITDILDKFNSDIDSKNLSARKFSKSSQPSTSQKNILYEKVHLKRSAPISKLLYSKDFRTIYNIFLAILVNFGVAEFAKDILDSNDILSGYLISTNFGKPEIVVTLCVMMFAWSFITIAIVQQAHRPFLLLFFMHILSLGSLNFFIVFRLINEQLPTACCFIVLCEMIRISMKMHSYFREKLLYGNGKNKYAEIIPKSASDLKAKDMIIPKLNIKSFREEVQRYSYYLLAPTLIYRDSYPKIDRSIRWKNLSVHLFDFFGSIVYTALIFKAFCVPEFKLASKNIRNSQAVLLSWFRSMLPGTMVFLLIFFAVMHAWFSIFAEILNFADRKFYDDWWNAKNFGTFYRKISVIVYEWLHTYIFMDIQRFTNNKIGPGLARVVVFLLSGMLCEVIIDFSLGFFFPYIFFIIAVPGAFMISFNSKASKFYNVFVWTFIIVMMGLIIMLYSLEFYYRLDQPDKRDFKSYGYLAYLIPQWVAQLGNPLA</sequence>
<dbReference type="InterPro" id="IPR014371">
    <property type="entry name" value="Oat_ACAT_DAG_ARE"/>
</dbReference>
<evidence type="ECO:0000256" key="3">
    <source>
        <dbReference type="ARBA" id="ARBA00022679"/>
    </source>
</evidence>
<evidence type="ECO:0000256" key="6">
    <source>
        <dbReference type="ARBA" id="ARBA00022989"/>
    </source>
</evidence>
<evidence type="ECO:0000256" key="10">
    <source>
        <dbReference type="SAM" id="Phobius"/>
    </source>
</evidence>
<reference evidence="11 12" key="1">
    <citation type="submission" date="2016-11" db="EMBL/GenBank/DDBJ databases">
        <title>The macronuclear genome of Stentor coeruleus: a giant cell with tiny introns.</title>
        <authorList>
            <person name="Slabodnick M."/>
            <person name="Ruby J.G."/>
            <person name="Reiff S.B."/>
            <person name="Swart E.C."/>
            <person name="Gosai S."/>
            <person name="Prabakaran S."/>
            <person name="Witkowska E."/>
            <person name="Larue G.E."/>
            <person name="Fisher S."/>
            <person name="Freeman R.M."/>
            <person name="Gunawardena J."/>
            <person name="Chu W."/>
            <person name="Stover N.A."/>
            <person name="Gregory B.D."/>
            <person name="Nowacki M."/>
            <person name="Derisi J."/>
            <person name="Roy S.W."/>
            <person name="Marshall W.F."/>
            <person name="Sood P."/>
        </authorList>
    </citation>
    <scope>NUCLEOTIDE SEQUENCE [LARGE SCALE GENOMIC DNA]</scope>
    <source>
        <strain evidence="11">WM001</strain>
    </source>
</reference>
<feature type="transmembrane region" description="Helical" evidence="10">
    <location>
        <begin position="130"/>
        <end position="151"/>
    </location>
</feature>
<dbReference type="Pfam" id="PF03062">
    <property type="entry name" value="MBOAT"/>
    <property type="match status" value="1"/>
</dbReference>
<feature type="transmembrane region" description="Helical" evidence="10">
    <location>
        <begin position="171"/>
        <end position="190"/>
    </location>
</feature>
<comment type="similarity">
    <text evidence="2 9">Belongs to the membrane-bound acyltransferase family. Sterol o-acyltransferase subfamily.</text>
</comment>
<dbReference type="GO" id="GO:0008374">
    <property type="term" value="F:O-acyltransferase activity"/>
    <property type="evidence" value="ECO:0007669"/>
    <property type="project" value="InterPro"/>
</dbReference>
<dbReference type="PIRSF" id="PIRSF000439">
    <property type="entry name" value="Oat_ACAT_DAG_ARE"/>
    <property type="match status" value="1"/>
</dbReference>
<dbReference type="AlphaFoldDB" id="A0A1R2BHS6"/>
<keyword evidence="8 9" id="KW-0012">Acyltransferase</keyword>
<keyword evidence="5 9" id="KW-0256">Endoplasmic reticulum</keyword>
<feature type="transmembrane region" description="Helical" evidence="10">
    <location>
        <begin position="320"/>
        <end position="341"/>
    </location>
</feature>
<dbReference type="OrthoDB" id="10039049at2759"/>
<evidence type="ECO:0000256" key="7">
    <source>
        <dbReference type="ARBA" id="ARBA00023136"/>
    </source>
</evidence>
<keyword evidence="3 9" id="KW-0808">Transferase</keyword>
<keyword evidence="4 10" id="KW-0812">Transmembrane</keyword>
<dbReference type="InterPro" id="IPR004299">
    <property type="entry name" value="MBOAT_fam"/>
</dbReference>
<accession>A0A1R2BHS6</accession>
<evidence type="ECO:0000256" key="1">
    <source>
        <dbReference type="ARBA" id="ARBA00004477"/>
    </source>
</evidence>
<evidence type="ECO:0000256" key="8">
    <source>
        <dbReference type="ARBA" id="ARBA00023315"/>
    </source>
</evidence>
<feature type="transmembrane region" description="Helical" evidence="10">
    <location>
        <begin position="197"/>
        <end position="217"/>
    </location>
</feature>
<evidence type="ECO:0000313" key="11">
    <source>
        <dbReference type="EMBL" id="OMJ76289.1"/>
    </source>
</evidence>
<gene>
    <name evidence="11" type="ORF">SteCoe_24385</name>
</gene>
<dbReference type="GO" id="GO:0005789">
    <property type="term" value="C:endoplasmic reticulum membrane"/>
    <property type="evidence" value="ECO:0007669"/>
    <property type="project" value="UniProtKB-SubCell"/>
</dbReference>
<feature type="transmembrane region" description="Helical" evidence="10">
    <location>
        <begin position="494"/>
        <end position="516"/>
    </location>
</feature>
<comment type="subcellular location">
    <subcellularLocation>
        <location evidence="1 9">Endoplasmic reticulum membrane</location>
        <topology evidence="1 9">Multi-pass membrane protein</topology>
    </subcellularLocation>
</comment>
<proteinExistence type="inferred from homology"/>
<keyword evidence="6 10" id="KW-1133">Transmembrane helix</keyword>
<feature type="transmembrane region" description="Helical" evidence="10">
    <location>
        <begin position="223"/>
        <end position="241"/>
    </location>
</feature>
<evidence type="ECO:0000313" key="12">
    <source>
        <dbReference type="Proteomes" id="UP000187209"/>
    </source>
</evidence>
<keyword evidence="12" id="KW-1185">Reference proteome</keyword>
<dbReference type="PANTHER" id="PTHR10408">
    <property type="entry name" value="STEROL O-ACYLTRANSFERASE"/>
    <property type="match status" value="1"/>
</dbReference>
<protein>
    <recommendedName>
        <fullName evidence="9">O-acyltransferase</fullName>
    </recommendedName>
</protein>
<keyword evidence="7 9" id="KW-0472">Membrane</keyword>
<evidence type="ECO:0000256" key="5">
    <source>
        <dbReference type="ARBA" id="ARBA00022824"/>
    </source>
</evidence>
<comment type="caution">
    <text evidence="11">The sequence shown here is derived from an EMBL/GenBank/DDBJ whole genome shotgun (WGS) entry which is preliminary data.</text>
</comment>
<evidence type="ECO:0000256" key="9">
    <source>
        <dbReference type="PIRNR" id="PIRNR000439"/>
    </source>
</evidence>
<evidence type="ECO:0000256" key="2">
    <source>
        <dbReference type="ARBA" id="ARBA00009010"/>
    </source>
</evidence>